<gene>
    <name evidence="4" type="ORF">SAMN05192548_102120</name>
</gene>
<dbReference type="SMART" id="SM00448">
    <property type="entry name" value="REC"/>
    <property type="match status" value="1"/>
</dbReference>
<dbReference type="STRING" id="169427.SAMN05192548_102120"/>
<dbReference type="InterPro" id="IPR050595">
    <property type="entry name" value="Bact_response_regulator"/>
</dbReference>
<dbReference type="AlphaFoldDB" id="A0A1M6S5X3"/>
<evidence type="ECO:0000313" key="4">
    <source>
        <dbReference type="EMBL" id="SHK40101.1"/>
    </source>
</evidence>
<evidence type="ECO:0000259" key="3">
    <source>
        <dbReference type="PROSITE" id="PS50110"/>
    </source>
</evidence>
<evidence type="ECO:0000256" key="2">
    <source>
        <dbReference type="PROSITE-ProRule" id="PRU00169"/>
    </source>
</evidence>
<dbReference type="Pfam" id="PF00072">
    <property type="entry name" value="Response_reg"/>
    <property type="match status" value="1"/>
</dbReference>
<dbReference type="EMBL" id="FRAB01000021">
    <property type="protein sequence ID" value="SHK40101.1"/>
    <property type="molecule type" value="Genomic_DNA"/>
</dbReference>
<dbReference type="PROSITE" id="PS50110">
    <property type="entry name" value="RESPONSE_REGULATORY"/>
    <property type="match status" value="1"/>
</dbReference>
<proteinExistence type="predicted"/>
<name>A0A1M6S5X3_9BURK</name>
<reference evidence="4 5" key="1">
    <citation type="submission" date="2016-11" db="EMBL/GenBank/DDBJ databases">
        <authorList>
            <person name="Jaros S."/>
            <person name="Januszkiewicz K."/>
            <person name="Wedrychowicz H."/>
        </authorList>
    </citation>
    <scope>NUCLEOTIDE SEQUENCE [LARGE SCALE GENOMIC DNA]</scope>
    <source>
        <strain evidence="4 5">LMG 20594</strain>
    </source>
</reference>
<dbReference type="PANTHER" id="PTHR44591:SF25">
    <property type="entry name" value="CHEMOTAXIS TWO-COMPONENT RESPONSE REGULATOR"/>
    <property type="match status" value="1"/>
</dbReference>
<feature type="domain" description="Response regulatory" evidence="3">
    <location>
        <begin position="36"/>
        <end position="150"/>
    </location>
</feature>
<sequence length="160" mass="17662">MPLWPWACNLSKGLSLFCIHWIALGLDMRSKHSSALIGVVEDDESVRLATASLLRSANWRVIAYPSANHLLSDTRRSELGLVVTDIHMPGMDGFGLLEAIGSWMQPVPVIFITAYVTQELRDRSNTAGATGFFSKPLDDTRLLALIDRIIGKQPKTRSSV</sequence>
<dbReference type="InterPro" id="IPR011006">
    <property type="entry name" value="CheY-like_superfamily"/>
</dbReference>
<dbReference type="InterPro" id="IPR001789">
    <property type="entry name" value="Sig_transdc_resp-reg_receiver"/>
</dbReference>
<dbReference type="PANTHER" id="PTHR44591">
    <property type="entry name" value="STRESS RESPONSE REGULATOR PROTEIN 1"/>
    <property type="match status" value="1"/>
</dbReference>
<dbReference type="SUPFAM" id="SSF52172">
    <property type="entry name" value="CheY-like"/>
    <property type="match status" value="1"/>
</dbReference>
<dbReference type="Proteomes" id="UP000184395">
    <property type="component" value="Unassembled WGS sequence"/>
</dbReference>
<feature type="modified residue" description="4-aspartylphosphate" evidence="2">
    <location>
        <position position="85"/>
    </location>
</feature>
<dbReference type="Gene3D" id="3.40.50.2300">
    <property type="match status" value="1"/>
</dbReference>
<accession>A0A1M6S5X3</accession>
<evidence type="ECO:0000256" key="1">
    <source>
        <dbReference type="ARBA" id="ARBA00022553"/>
    </source>
</evidence>
<dbReference type="GO" id="GO:0000160">
    <property type="term" value="P:phosphorelay signal transduction system"/>
    <property type="evidence" value="ECO:0007669"/>
    <property type="project" value="InterPro"/>
</dbReference>
<organism evidence="4 5">
    <name type="scientific">Paraburkholderia terricola</name>
    <dbReference type="NCBI Taxonomy" id="169427"/>
    <lineage>
        <taxon>Bacteria</taxon>
        <taxon>Pseudomonadati</taxon>
        <taxon>Pseudomonadota</taxon>
        <taxon>Betaproteobacteria</taxon>
        <taxon>Burkholderiales</taxon>
        <taxon>Burkholderiaceae</taxon>
        <taxon>Paraburkholderia</taxon>
    </lineage>
</organism>
<keyword evidence="1 2" id="KW-0597">Phosphoprotein</keyword>
<protein>
    <submittedName>
        <fullName evidence="4">Response regulator receiver domain-containing protein</fullName>
    </submittedName>
</protein>
<evidence type="ECO:0000313" key="5">
    <source>
        <dbReference type="Proteomes" id="UP000184395"/>
    </source>
</evidence>